<evidence type="ECO:0000256" key="6">
    <source>
        <dbReference type="SAM" id="Phobius"/>
    </source>
</evidence>
<dbReference type="Pfam" id="PF16983">
    <property type="entry name" value="MFS_MOT1"/>
    <property type="match status" value="2"/>
</dbReference>
<organism evidence="9 10">
    <name type="scientific">Brassica cretica</name>
    <name type="common">Mustard</name>
    <dbReference type="NCBI Taxonomy" id="69181"/>
    <lineage>
        <taxon>Eukaryota</taxon>
        <taxon>Viridiplantae</taxon>
        <taxon>Streptophyta</taxon>
        <taxon>Embryophyta</taxon>
        <taxon>Tracheophyta</taxon>
        <taxon>Spermatophyta</taxon>
        <taxon>Magnoliopsida</taxon>
        <taxon>eudicotyledons</taxon>
        <taxon>Gunneridae</taxon>
        <taxon>Pentapetalae</taxon>
        <taxon>rosids</taxon>
        <taxon>malvids</taxon>
        <taxon>Brassicales</taxon>
        <taxon>Brassicaceae</taxon>
        <taxon>Brassiceae</taxon>
        <taxon>Brassica</taxon>
    </lineage>
</organism>
<dbReference type="SUPFAM" id="SSF52743">
    <property type="entry name" value="Subtilisin-like"/>
    <property type="match status" value="1"/>
</dbReference>
<accession>A0ABQ7BHF0</accession>
<dbReference type="InterPro" id="IPR010259">
    <property type="entry name" value="S8pro/Inhibitor_I9"/>
</dbReference>
<comment type="similarity">
    <text evidence="1 5">Belongs to the peptidase S8 family.</text>
</comment>
<dbReference type="Pfam" id="PF00082">
    <property type="entry name" value="Peptidase_S8"/>
    <property type="match status" value="1"/>
</dbReference>
<keyword evidence="6" id="KW-0812">Transmembrane</keyword>
<feature type="transmembrane region" description="Helical" evidence="6">
    <location>
        <begin position="224"/>
        <end position="244"/>
    </location>
</feature>
<dbReference type="InterPro" id="IPR031563">
    <property type="entry name" value="MOT1/MOT2"/>
</dbReference>
<evidence type="ECO:0000259" key="7">
    <source>
        <dbReference type="Pfam" id="PF00082"/>
    </source>
</evidence>
<evidence type="ECO:0000256" key="1">
    <source>
        <dbReference type="ARBA" id="ARBA00011073"/>
    </source>
</evidence>
<name>A0ABQ7BHF0_BRACR</name>
<evidence type="ECO:0000313" key="10">
    <source>
        <dbReference type="Proteomes" id="UP000266723"/>
    </source>
</evidence>
<evidence type="ECO:0000256" key="3">
    <source>
        <dbReference type="ARBA" id="ARBA00022801"/>
    </source>
</evidence>
<dbReference type="PANTHER" id="PTHR31970">
    <property type="match status" value="1"/>
</dbReference>
<evidence type="ECO:0000313" key="9">
    <source>
        <dbReference type="EMBL" id="KAF3531585.1"/>
    </source>
</evidence>
<dbReference type="Gene3D" id="3.30.70.80">
    <property type="entry name" value="Peptidase S8 propeptide/proteinase inhibitor I9"/>
    <property type="match status" value="1"/>
</dbReference>
<feature type="transmembrane region" description="Helical" evidence="6">
    <location>
        <begin position="376"/>
        <end position="394"/>
    </location>
</feature>
<dbReference type="Proteomes" id="UP000266723">
    <property type="component" value="Unassembled WGS sequence"/>
</dbReference>
<evidence type="ECO:0008006" key="11">
    <source>
        <dbReference type="Google" id="ProtNLM"/>
    </source>
</evidence>
<dbReference type="PRINTS" id="PR00723">
    <property type="entry name" value="SUBTILISIN"/>
</dbReference>
<feature type="transmembrane region" description="Helical" evidence="6">
    <location>
        <begin position="433"/>
        <end position="451"/>
    </location>
</feature>
<proteinExistence type="inferred from homology"/>
<reference evidence="9 10" key="1">
    <citation type="journal article" date="2020" name="BMC Genomics">
        <title>Intraspecific diversification of the crop wild relative Brassica cretica Lam. using demographic model selection.</title>
        <authorList>
            <person name="Kioukis A."/>
            <person name="Michalopoulou V.A."/>
            <person name="Briers L."/>
            <person name="Pirintsos S."/>
            <person name="Studholme D.J."/>
            <person name="Pavlidis P."/>
            <person name="Sarris P.F."/>
        </authorList>
    </citation>
    <scope>NUCLEOTIDE SEQUENCE [LARGE SCALE GENOMIC DNA]</scope>
    <source>
        <strain evidence="10">cv. PFS-1207/04</strain>
    </source>
</reference>
<keyword evidence="6" id="KW-1133">Transmembrane helix</keyword>
<dbReference type="PROSITE" id="PS00136">
    <property type="entry name" value="SUBTILASE_ASP"/>
    <property type="match status" value="1"/>
</dbReference>
<dbReference type="PANTHER" id="PTHR31970:SF0">
    <property type="entry name" value="MOLYBDATE TRANSPORTER 1"/>
    <property type="match status" value="1"/>
</dbReference>
<feature type="domain" description="Peptidase S8/S53" evidence="7">
    <location>
        <begin position="577"/>
        <end position="777"/>
    </location>
</feature>
<dbReference type="EMBL" id="QGKV02001507">
    <property type="protein sequence ID" value="KAF3531585.1"/>
    <property type="molecule type" value="Genomic_DNA"/>
</dbReference>
<keyword evidence="2" id="KW-0645">Protease</keyword>
<dbReference type="CDD" id="cd02120">
    <property type="entry name" value="PA_subtilisin_like"/>
    <property type="match status" value="1"/>
</dbReference>
<dbReference type="InterPro" id="IPR036852">
    <property type="entry name" value="Peptidase_S8/S53_dom_sf"/>
</dbReference>
<dbReference type="InterPro" id="IPR000209">
    <property type="entry name" value="Peptidase_S8/S53_dom"/>
</dbReference>
<evidence type="ECO:0000256" key="2">
    <source>
        <dbReference type="ARBA" id="ARBA00022670"/>
    </source>
</evidence>
<dbReference type="InterPro" id="IPR023827">
    <property type="entry name" value="Peptidase_S8_Asp-AS"/>
</dbReference>
<dbReference type="InterPro" id="IPR037045">
    <property type="entry name" value="S8pro/Inhibitor_I9_sf"/>
</dbReference>
<evidence type="ECO:0000259" key="8">
    <source>
        <dbReference type="Pfam" id="PF05922"/>
    </source>
</evidence>
<evidence type="ECO:0000256" key="5">
    <source>
        <dbReference type="PROSITE-ProRule" id="PRU01240"/>
    </source>
</evidence>
<feature type="transmembrane region" description="Helical" evidence="6">
    <location>
        <begin position="178"/>
        <end position="197"/>
    </location>
</feature>
<feature type="domain" description="Inhibitor I9" evidence="8">
    <location>
        <begin position="448"/>
        <end position="550"/>
    </location>
</feature>
<dbReference type="Pfam" id="PF05922">
    <property type="entry name" value="Inhibitor_I9"/>
    <property type="match status" value="1"/>
</dbReference>
<dbReference type="CDD" id="cd04852">
    <property type="entry name" value="Peptidases_S8_3"/>
    <property type="match status" value="1"/>
</dbReference>
<feature type="transmembrane region" description="Helical" evidence="6">
    <location>
        <begin position="350"/>
        <end position="370"/>
    </location>
</feature>
<feature type="transmembrane region" description="Helical" evidence="6">
    <location>
        <begin position="406"/>
        <end position="427"/>
    </location>
</feature>
<dbReference type="PROSITE" id="PS51892">
    <property type="entry name" value="SUBTILASE"/>
    <property type="match status" value="1"/>
</dbReference>
<comment type="caution">
    <text evidence="5">Lacks conserved residue(s) required for the propagation of feature annotation.</text>
</comment>
<dbReference type="Gene3D" id="3.40.50.200">
    <property type="entry name" value="Peptidase S8/S53 domain"/>
    <property type="match status" value="1"/>
</dbReference>
<dbReference type="InterPro" id="IPR015500">
    <property type="entry name" value="Peptidase_S8_subtilisin-rel"/>
</dbReference>
<dbReference type="InterPro" id="IPR034197">
    <property type="entry name" value="Peptidases_S8_3"/>
</dbReference>
<keyword evidence="6" id="KW-0472">Membrane</keyword>
<comment type="caution">
    <text evidence="9">The sequence shown here is derived from an EMBL/GenBank/DDBJ whole genome shotgun (WGS) entry which is preliminary data.</text>
</comment>
<evidence type="ECO:0000256" key="4">
    <source>
        <dbReference type="ARBA" id="ARBA00022825"/>
    </source>
</evidence>
<keyword evidence="10" id="KW-1185">Reference proteome</keyword>
<gene>
    <name evidence="9" type="ORF">DY000_02037013</name>
</gene>
<keyword evidence="3" id="KW-0378">Hydrolase</keyword>
<keyword evidence="4" id="KW-0720">Serine protease</keyword>
<protein>
    <recommendedName>
        <fullName evidence="11">Peptidase S8/S53 domain-containing protein</fullName>
    </recommendedName>
</protein>
<sequence>MESQSRTSPPETPKRSPFTGIFHKLKTNLVFRSKLAEINGAMGDLGTYIPIVLALTLAKDLDLGTTLIFTGIYNAVTGAVYGVPMPVQPMKSIAAVAISSTAAEFGIPEIMAAGICTGGILFVLGVSGLMQFVFNIIPLSVVRGIQLSQGLAFAMSAVKYIRKEQNFSKSKSVGDRPWLGLDGLVLALVCVLFIVLVNGDGEQEEEEEEERDGSRRRRVSIRKVISNVPSALLIFLLGVVLAFIRKPSIVHGIKFGPSKIKLVRMNKAAWKNGFLKGTIPQLPLSVLNSVVAVCKLSYDLFPEKKFSATSVSMTVGLMNMVGCWFGAMPTCHGAGGLAGQYKFGGRSGGCVALLGVAKLVLGLVLGSSLVGIMDKFPVGVLGALLLFAGIELAMAARDMNTKGDAFVMLVCTAVSLGSNAAIGFVAGIVLCKVVVFFALFFTVSAEIYIVTMEGDPIISYKGGVNGFEATAVESDEKIDTSSELVTSYARHLEKKHDMLLGMLFEEGSYKKLYSYKHLINGFAAHLSPAQAEVLSRTPGVKHLSRDWKVKKLTTHTPQFLGLPTDVWPTGGGYDRAGEDIVIGFVDSGIFPHHPSFVSHHTAVPYGPHPSYKGKCEDDPRTKVSFCNGKIIGAQHFAEAAKAAGAFNPDVDFASPMDGDGHGSHTAAIAAGNNGIPVRMHGYEFGKASGMAPRARIAVYKALYRLFGGFVSDVVAAIDMAVHDGVDILSLSVGPNSPPATTKTTFLNPFDATLLGAVKAGVFVAQAAGNGGPFPKTLVSYSPWITTVAAAIDDRRYKNHLTLGNGKMLAGIGLSPSTRPHRSYKMVSANDVLLDSSGGNKYNPSDCQKPEVLNKKLVQGNILLCGYSFNFVAGSASIKKVAETAKHLGAAGFVLVVENVSPGTKFDPVPSCIPGILITDVSKSMHPSTALLSENDRVTSSTTMADQHRKTEQYKRELASLSLPL</sequence>